<dbReference type="CDD" id="cd00143">
    <property type="entry name" value="PP2Cc"/>
    <property type="match status" value="1"/>
</dbReference>
<dbReference type="SUPFAM" id="SSF81606">
    <property type="entry name" value="PP2C-like"/>
    <property type="match status" value="1"/>
</dbReference>
<comment type="caution">
    <text evidence="2">The sequence shown here is derived from an EMBL/GenBank/DDBJ whole genome shotgun (WGS) entry which is preliminary data.</text>
</comment>
<keyword evidence="3" id="KW-1185">Reference proteome</keyword>
<evidence type="ECO:0000259" key="1">
    <source>
        <dbReference type="PROSITE" id="PS51746"/>
    </source>
</evidence>
<dbReference type="AlphaFoldDB" id="A0A8J8JVS0"/>
<dbReference type="InterPro" id="IPR036457">
    <property type="entry name" value="PPM-type-like_dom_sf"/>
</dbReference>
<protein>
    <submittedName>
        <fullName evidence="2">Serine/threonine-protein phosphatase</fullName>
    </submittedName>
</protein>
<gene>
    <name evidence="2" type="ORF">GD597_15840</name>
</gene>
<evidence type="ECO:0000313" key="3">
    <source>
        <dbReference type="Proteomes" id="UP000598971"/>
    </source>
</evidence>
<proteinExistence type="predicted"/>
<dbReference type="InterPro" id="IPR001932">
    <property type="entry name" value="PPM-type_phosphatase-like_dom"/>
</dbReference>
<dbReference type="Pfam" id="PF13672">
    <property type="entry name" value="PP2C_2"/>
    <property type="match status" value="1"/>
</dbReference>
<accession>A0A8J8JVS0</accession>
<dbReference type="EMBL" id="WHPF01000011">
    <property type="protein sequence ID" value="NNV56944.1"/>
    <property type="molecule type" value="Genomic_DNA"/>
</dbReference>
<dbReference type="Gene3D" id="3.60.40.10">
    <property type="entry name" value="PPM-type phosphatase domain"/>
    <property type="match status" value="1"/>
</dbReference>
<dbReference type="SMART" id="SM00332">
    <property type="entry name" value="PP2Cc"/>
    <property type="match status" value="1"/>
</dbReference>
<sequence>MQISFKTISSTGKREQNEDAFLTIEEAGIFIVCDGVGGSNKGEIASNKTCDSIKNYFKDFDSETISISEIKKSIIQSEDFLTEYVNENPESEGMATTLSFLKLSEQKSIIAHIGDSRVYHIREGKILFQTQDHSLVNELVASGFIKPEEAKSHPKKNVITKAIQGNGENAEPDFYETKDLQVNDYFLLCTDGILESIDNAFIEANFISTQNLTDLANTVFEQCDAKSNDNFTAVFIKLIEIKPENLKSKSWFSFLNIFS</sequence>
<dbReference type="SMART" id="SM00331">
    <property type="entry name" value="PP2C_SIG"/>
    <property type="match status" value="1"/>
</dbReference>
<name>A0A8J8JVS0_9BACT</name>
<dbReference type="RefSeq" id="WP_171608880.1">
    <property type="nucleotide sequence ID" value="NZ_WHPF01000011.1"/>
</dbReference>
<reference evidence="2" key="1">
    <citation type="submission" date="2019-10" db="EMBL/GenBank/DDBJ databases">
        <title>Draft genome sequence of Panacibacter sp. KCS-6.</title>
        <authorList>
            <person name="Yim K.J."/>
        </authorList>
    </citation>
    <scope>NUCLEOTIDE SEQUENCE</scope>
    <source>
        <strain evidence="2">KCS-6</strain>
    </source>
</reference>
<dbReference type="Proteomes" id="UP000598971">
    <property type="component" value="Unassembled WGS sequence"/>
</dbReference>
<evidence type="ECO:0000313" key="2">
    <source>
        <dbReference type="EMBL" id="NNV56944.1"/>
    </source>
</evidence>
<dbReference type="PROSITE" id="PS51746">
    <property type="entry name" value="PPM_2"/>
    <property type="match status" value="1"/>
</dbReference>
<organism evidence="2 3">
    <name type="scientific">Limnovirga soli</name>
    <dbReference type="NCBI Taxonomy" id="2656915"/>
    <lineage>
        <taxon>Bacteria</taxon>
        <taxon>Pseudomonadati</taxon>
        <taxon>Bacteroidota</taxon>
        <taxon>Chitinophagia</taxon>
        <taxon>Chitinophagales</taxon>
        <taxon>Chitinophagaceae</taxon>
        <taxon>Limnovirga</taxon>
    </lineage>
</organism>
<feature type="domain" description="PPM-type phosphatase" evidence="1">
    <location>
        <begin position="2"/>
        <end position="238"/>
    </location>
</feature>